<feature type="chain" id="PRO_5003709545" description="Keratin associated protein" evidence="1">
    <location>
        <begin position="39"/>
        <end position="118"/>
    </location>
</feature>
<sequence>MSHQRSQRSIAMRIRSLTPFLAVGAGAVAIALAPVASAAPTDDSVVPSCTSIGPGTECQSPGNVELNASIPPDFESQYPAFGLFGLGPVGGFDHGGHGFAGGAHGFGGGGMHGGGGHR</sequence>
<gene>
    <name evidence="2" type="ordered locus">MSMEI_5155</name>
</gene>
<organism evidence="2 3">
    <name type="scientific">Mycolicibacterium smegmatis (strain ATCC 700084 / mc(2)155)</name>
    <name type="common">Mycobacterium smegmatis</name>
    <dbReference type="NCBI Taxonomy" id="246196"/>
    <lineage>
        <taxon>Bacteria</taxon>
        <taxon>Bacillati</taxon>
        <taxon>Actinomycetota</taxon>
        <taxon>Actinomycetes</taxon>
        <taxon>Mycobacteriales</taxon>
        <taxon>Mycobacteriaceae</taxon>
        <taxon>Mycolicibacterium</taxon>
    </lineage>
</organism>
<reference evidence="2 3" key="1">
    <citation type="journal article" date="2007" name="Genome Biol.">
        <title>Interrupted coding sequences in Mycobacterium smegmatis: authentic mutations or sequencing errors?</title>
        <authorList>
            <person name="Deshayes C."/>
            <person name="Perrodou E."/>
            <person name="Gallien S."/>
            <person name="Euphrasie D."/>
            <person name="Schaeffer C."/>
            <person name="Van-Dorsselaer A."/>
            <person name="Poch O."/>
            <person name="Lecompte O."/>
            <person name="Reyrat J.M."/>
        </authorList>
    </citation>
    <scope>NUCLEOTIDE SEQUENCE [LARGE SCALE GENOMIC DNA]</scope>
    <source>
        <strain evidence="3">ATCC 700084 / mc(2)155</strain>
    </source>
</reference>
<dbReference type="Proteomes" id="UP000006158">
    <property type="component" value="Chromosome"/>
</dbReference>
<name>I7GF45_MYCS2</name>
<protein>
    <recommendedName>
        <fullName evidence="4">Keratin associated protein</fullName>
    </recommendedName>
</protein>
<evidence type="ECO:0000313" key="3">
    <source>
        <dbReference type="Proteomes" id="UP000006158"/>
    </source>
</evidence>
<feature type="signal peptide" evidence="1">
    <location>
        <begin position="1"/>
        <end position="38"/>
    </location>
</feature>
<evidence type="ECO:0008006" key="4">
    <source>
        <dbReference type="Google" id="ProtNLM"/>
    </source>
</evidence>
<evidence type="ECO:0000313" key="2">
    <source>
        <dbReference type="EMBL" id="AFP41599.1"/>
    </source>
</evidence>
<keyword evidence="1" id="KW-0732">Signal</keyword>
<proteinExistence type="predicted"/>
<evidence type="ECO:0000256" key="1">
    <source>
        <dbReference type="SAM" id="SignalP"/>
    </source>
</evidence>
<dbReference type="PATRIC" id="fig|246196.56.peg.5275"/>
<dbReference type="EMBL" id="CP001663">
    <property type="protein sequence ID" value="AFP41599.1"/>
    <property type="molecule type" value="Genomic_DNA"/>
</dbReference>
<reference evidence="2 3" key="2">
    <citation type="journal article" date="2009" name="Genome Res.">
        <title>Ortho-proteogenomics: multiple proteomes investigation through orthology and a new MS-based protocol.</title>
        <authorList>
            <person name="Gallien S."/>
            <person name="Perrodou E."/>
            <person name="Carapito C."/>
            <person name="Deshayes C."/>
            <person name="Reyrat J.M."/>
            <person name="Van Dorsselaer A."/>
            <person name="Poch O."/>
            <person name="Schaeffer C."/>
            <person name="Lecompte O."/>
        </authorList>
    </citation>
    <scope>NUCLEOTIDE SEQUENCE [LARGE SCALE GENOMIC DNA]</scope>
    <source>
        <strain evidence="3">ATCC 700084 / mc(2)155</strain>
    </source>
</reference>
<dbReference type="AlphaFoldDB" id="I7GF45"/>
<dbReference type="KEGG" id="msg:MSMEI_5155"/>
<accession>I7GF45</accession>